<evidence type="ECO:0000313" key="2">
    <source>
        <dbReference type="Proteomes" id="UP000789702"/>
    </source>
</evidence>
<feature type="non-terminal residue" evidence="1">
    <location>
        <position position="45"/>
    </location>
</feature>
<sequence>MNESSRTAPKSSVTNCNPMPIIYVTELLEAALDDSIRIIVTSSDN</sequence>
<proteinExistence type="predicted"/>
<dbReference type="Proteomes" id="UP000789702">
    <property type="component" value="Unassembled WGS sequence"/>
</dbReference>
<accession>A0ACA9QC14</accession>
<reference evidence="1" key="1">
    <citation type="submission" date="2021-06" db="EMBL/GenBank/DDBJ databases">
        <authorList>
            <person name="Kallberg Y."/>
            <person name="Tangrot J."/>
            <person name="Rosling A."/>
        </authorList>
    </citation>
    <scope>NUCLEOTIDE SEQUENCE</scope>
    <source>
        <strain evidence="1">IL203A</strain>
    </source>
</reference>
<evidence type="ECO:0000313" key="1">
    <source>
        <dbReference type="EMBL" id="CAG8746408.1"/>
    </source>
</evidence>
<dbReference type="EMBL" id="CAJVPU010043796">
    <property type="protein sequence ID" value="CAG8746408.1"/>
    <property type="molecule type" value="Genomic_DNA"/>
</dbReference>
<gene>
    <name evidence="1" type="ORF">DHETER_LOCUS14373</name>
</gene>
<organism evidence="1 2">
    <name type="scientific">Dentiscutata heterogama</name>
    <dbReference type="NCBI Taxonomy" id="1316150"/>
    <lineage>
        <taxon>Eukaryota</taxon>
        <taxon>Fungi</taxon>
        <taxon>Fungi incertae sedis</taxon>
        <taxon>Mucoromycota</taxon>
        <taxon>Glomeromycotina</taxon>
        <taxon>Glomeromycetes</taxon>
        <taxon>Diversisporales</taxon>
        <taxon>Gigasporaceae</taxon>
        <taxon>Dentiscutata</taxon>
    </lineage>
</organism>
<comment type="caution">
    <text evidence="1">The sequence shown here is derived from an EMBL/GenBank/DDBJ whole genome shotgun (WGS) entry which is preliminary data.</text>
</comment>
<keyword evidence="2" id="KW-1185">Reference proteome</keyword>
<name>A0ACA9QC14_9GLOM</name>
<protein>
    <submittedName>
        <fullName evidence="1">2062_t:CDS:1</fullName>
    </submittedName>
</protein>